<evidence type="ECO:0000256" key="9">
    <source>
        <dbReference type="ARBA" id="ARBA00049339"/>
    </source>
</evidence>
<dbReference type="NCBIfam" id="TIGR00456">
    <property type="entry name" value="argS"/>
    <property type="match status" value="1"/>
</dbReference>
<dbReference type="PANTHER" id="PTHR11956:SF11">
    <property type="entry name" value="ARGININE--TRNA LIGASE, MITOCHONDRIAL-RELATED"/>
    <property type="match status" value="1"/>
</dbReference>
<evidence type="ECO:0000256" key="1">
    <source>
        <dbReference type="ARBA" id="ARBA00005594"/>
    </source>
</evidence>
<dbReference type="PROSITE" id="PS00178">
    <property type="entry name" value="AA_TRNA_LIGASE_I"/>
    <property type="match status" value="1"/>
</dbReference>
<feature type="domain" description="DALR anticodon binding" evidence="11">
    <location>
        <begin position="626"/>
        <end position="746"/>
    </location>
</feature>
<name>A0AAD5UHC0_9FUNG</name>
<evidence type="ECO:0000256" key="10">
    <source>
        <dbReference type="RuleBase" id="RU363038"/>
    </source>
</evidence>
<reference evidence="13" key="1">
    <citation type="submission" date="2020-05" db="EMBL/GenBank/DDBJ databases">
        <title>Phylogenomic resolution of chytrid fungi.</title>
        <authorList>
            <person name="Stajich J.E."/>
            <person name="Amses K."/>
            <person name="Simmons R."/>
            <person name="Seto K."/>
            <person name="Myers J."/>
            <person name="Bonds A."/>
            <person name="Quandt C.A."/>
            <person name="Barry K."/>
            <person name="Liu P."/>
            <person name="Grigoriev I."/>
            <person name="Longcore J.E."/>
            <person name="James T.Y."/>
        </authorList>
    </citation>
    <scope>NUCLEOTIDE SEQUENCE</scope>
    <source>
        <strain evidence="13">PLAUS21</strain>
    </source>
</reference>
<evidence type="ECO:0000256" key="7">
    <source>
        <dbReference type="ARBA" id="ARBA00023146"/>
    </source>
</evidence>
<comment type="similarity">
    <text evidence="1 10">Belongs to the class-I aminoacyl-tRNA synthetase family.</text>
</comment>
<evidence type="ECO:0000256" key="8">
    <source>
        <dbReference type="ARBA" id="ARBA00033033"/>
    </source>
</evidence>
<dbReference type="SUPFAM" id="SSF55190">
    <property type="entry name" value="Arginyl-tRNA synthetase (ArgRS), N-terminal 'additional' domain"/>
    <property type="match status" value="1"/>
</dbReference>
<accession>A0AAD5UHC0</accession>
<feature type="domain" description="Arginyl tRNA synthetase N-terminal" evidence="12">
    <location>
        <begin position="182"/>
        <end position="256"/>
    </location>
</feature>
<keyword evidence="3 10" id="KW-0436">Ligase</keyword>
<dbReference type="Gene3D" id="3.30.1360.70">
    <property type="entry name" value="Arginyl tRNA synthetase N-terminal domain"/>
    <property type="match status" value="1"/>
</dbReference>
<dbReference type="Gene3D" id="1.10.730.10">
    <property type="entry name" value="Isoleucyl-tRNA Synthetase, Domain 1"/>
    <property type="match status" value="1"/>
</dbReference>
<keyword evidence="6 10" id="KW-0648">Protein biosynthesis</keyword>
<dbReference type="GO" id="GO:0006420">
    <property type="term" value="P:arginyl-tRNA aminoacylation"/>
    <property type="evidence" value="ECO:0007669"/>
    <property type="project" value="InterPro"/>
</dbReference>
<dbReference type="PRINTS" id="PR01038">
    <property type="entry name" value="TRNASYNTHARG"/>
</dbReference>
<dbReference type="CDD" id="cd00671">
    <property type="entry name" value="ArgRS_core"/>
    <property type="match status" value="1"/>
</dbReference>
<sequence length="746" mass="84016">MSKQLPLPVQQHRNTLFLSFSPKCIPYAEIAAFHLSKTQANLKLGIQSNLLSTQPQLIIPKGKFSNQKITLTGKSSILRYFARLGGDLYPSSTKERLAIDDWLDSARNHDKVLQKLSKNSSKYLVGPKLSIADLVCWDFTLQSNVTTEWSNEKSTIPELKKAQELAATTLESIPVVETYKFKLIEQLITITGCDVDTLYGSFIKTKAKTHGDIAISLYQLKAGNPAELAKKIVDQFKLNEYVTKVTAAGAFANFTFNHLPLYYGTIKQAIRLGKKYGTNTLGLGKFGIVEYSSPNIAKVFHVGHLRSTIIGSFLHKILDANGWSTLSINYLGDWGKQFGILAIGFQKHGSEELLKKDAIKHLFDVYVKINQDMDEDPTIDDQAKAYFKRMENGDKDALVLWQRFRDLSIAGYEKTYNRLNIKFDLYSGESQYSLSQMRVVLDELNSKGLLKPDNGALVIDLKEHGHGTAVIGKTDGSMLYLSRDIAAADYRHKTYDFEKLFYVVASQQDHHFKQLFKILELMGKTWTDKCTHISFGMIKSKNGTLSTRKGNVVFLADILDQVQEEMHNVMKKNEAKYAQIEDPERVSDIIGMSAVKIQDMAARRIKDYDFDIDRMTSFEGDTGPYLQYAHARLSSIQRKRDDISVTLENLDDIKLDLLTEPSALAVIELVQEYPNVIRELGQTYEPCNLVTYALRLSHAVSSAYNDLWVVGQPEDLAYARLALYGAARTALGNALTLLGLEPLERM</sequence>
<dbReference type="FunFam" id="1.10.730.10:FF:000006">
    <property type="entry name" value="Arginyl-tRNA synthetase 2, mitochondrial"/>
    <property type="match status" value="1"/>
</dbReference>
<dbReference type="InterPro" id="IPR036282">
    <property type="entry name" value="Glutathione-S-Trfase_C_sf"/>
</dbReference>
<dbReference type="InterPro" id="IPR009080">
    <property type="entry name" value="tRNAsynth_Ia_anticodon-bd"/>
</dbReference>
<dbReference type="Gene3D" id="1.20.1050.130">
    <property type="match status" value="1"/>
</dbReference>
<evidence type="ECO:0000256" key="4">
    <source>
        <dbReference type="ARBA" id="ARBA00022741"/>
    </source>
</evidence>
<keyword evidence="5 10" id="KW-0067">ATP-binding</keyword>
<dbReference type="Gene3D" id="3.40.50.620">
    <property type="entry name" value="HUPs"/>
    <property type="match status" value="1"/>
</dbReference>
<evidence type="ECO:0000256" key="5">
    <source>
        <dbReference type="ARBA" id="ARBA00022840"/>
    </source>
</evidence>
<dbReference type="Pfam" id="PF03485">
    <property type="entry name" value="Arg_tRNA_synt_N"/>
    <property type="match status" value="1"/>
</dbReference>
<dbReference type="SMART" id="SM01016">
    <property type="entry name" value="Arg_tRNA_synt_N"/>
    <property type="match status" value="1"/>
</dbReference>
<dbReference type="InterPro" id="IPR036695">
    <property type="entry name" value="Arg-tRNA-synth_N_sf"/>
</dbReference>
<dbReference type="SUPFAM" id="SSF52374">
    <property type="entry name" value="Nucleotidylyl transferase"/>
    <property type="match status" value="1"/>
</dbReference>
<evidence type="ECO:0000259" key="11">
    <source>
        <dbReference type="SMART" id="SM00836"/>
    </source>
</evidence>
<evidence type="ECO:0000256" key="6">
    <source>
        <dbReference type="ARBA" id="ARBA00022917"/>
    </source>
</evidence>
<dbReference type="EMBL" id="JADGKB010000030">
    <property type="protein sequence ID" value="KAJ3258178.1"/>
    <property type="molecule type" value="Genomic_DNA"/>
</dbReference>
<keyword evidence="7 10" id="KW-0030">Aminoacyl-tRNA synthetase</keyword>
<dbReference type="InterPro" id="IPR014729">
    <property type="entry name" value="Rossmann-like_a/b/a_fold"/>
</dbReference>
<dbReference type="Pfam" id="PF05746">
    <property type="entry name" value="DALR_1"/>
    <property type="match status" value="1"/>
</dbReference>
<dbReference type="SUPFAM" id="SSF47323">
    <property type="entry name" value="Anticodon-binding domain of a subclass of class I aminoacyl-tRNA synthetases"/>
    <property type="match status" value="1"/>
</dbReference>
<dbReference type="AlphaFoldDB" id="A0AAD5UHC0"/>
<dbReference type="CDD" id="cd07956">
    <property type="entry name" value="Anticodon_Ia_Arg"/>
    <property type="match status" value="1"/>
</dbReference>
<dbReference type="EC" id="6.1.1.19" evidence="2"/>
<dbReference type="FunFam" id="3.40.50.620:FF:000058">
    <property type="entry name" value="Mitochondrial arginyl-tRNA synthetase"/>
    <property type="match status" value="1"/>
</dbReference>
<dbReference type="InterPro" id="IPR035684">
    <property type="entry name" value="ArgRS_core"/>
</dbReference>
<evidence type="ECO:0000256" key="3">
    <source>
        <dbReference type="ARBA" id="ARBA00022598"/>
    </source>
</evidence>
<protein>
    <recommendedName>
        <fullName evidence="2">arginine--tRNA ligase</fullName>
        <ecNumber evidence="2">6.1.1.19</ecNumber>
    </recommendedName>
    <alternativeName>
        <fullName evidence="8">Arginyl-tRNA synthetase</fullName>
    </alternativeName>
</protein>
<dbReference type="InterPro" id="IPR008909">
    <property type="entry name" value="DALR_anticod-bd"/>
</dbReference>
<dbReference type="Proteomes" id="UP001210925">
    <property type="component" value="Unassembled WGS sequence"/>
</dbReference>
<dbReference type="GO" id="GO:0005524">
    <property type="term" value="F:ATP binding"/>
    <property type="evidence" value="ECO:0007669"/>
    <property type="project" value="UniProtKB-KW"/>
</dbReference>
<evidence type="ECO:0000259" key="12">
    <source>
        <dbReference type="SMART" id="SM01016"/>
    </source>
</evidence>
<dbReference type="SUPFAM" id="SSF47616">
    <property type="entry name" value="GST C-terminal domain-like"/>
    <property type="match status" value="1"/>
</dbReference>
<evidence type="ECO:0000256" key="2">
    <source>
        <dbReference type="ARBA" id="ARBA00012837"/>
    </source>
</evidence>
<dbReference type="Pfam" id="PF00750">
    <property type="entry name" value="tRNA-synt_1d"/>
    <property type="match status" value="1"/>
</dbReference>
<dbReference type="InterPro" id="IPR005148">
    <property type="entry name" value="Arg-tRNA-synth_N"/>
</dbReference>
<dbReference type="PANTHER" id="PTHR11956">
    <property type="entry name" value="ARGINYL-TRNA SYNTHETASE"/>
    <property type="match status" value="1"/>
</dbReference>
<evidence type="ECO:0000313" key="14">
    <source>
        <dbReference type="Proteomes" id="UP001210925"/>
    </source>
</evidence>
<dbReference type="SMART" id="SM00836">
    <property type="entry name" value="DALR_1"/>
    <property type="match status" value="1"/>
</dbReference>
<dbReference type="GO" id="GO:0005739">
    <property type="term" value="C:mitochondrion"/>
    <property type="evidence" value="ECO:0007669"/>
    <property type="project" value="TreeGrafter"/>
</dbReference>
<proteinExistence type="inferred from homology"/>
<dbReference type="InterPro" id="IPR001278">
    <property type="entry name" value="Arg-tRNA-ligase"/>
</dbReference>
<keyword evidence="4 10" id="KW-0547">Nucleotide-binding</keyword>
<dbReference type="GO" id="GO:0032543">
    <property type="term" value="P:mitochondrial translation"/>
    <property type="evidence" value="ECO:0007669"/>
    <property type="project" value="TreeGrafter"/>
</dbReference>
<dbReference type="InterPro" id="IPR001412">
    <property type="entry name" value="aa-tRNA-synth_I_CS"/>
</dbReference>
<dbReference type="GO" id="GO:0004814">
    <property type="term" value="F:arginine-tRNA ligase activity"/>
    <property type="evidence" value="ECO:0007669"/>
    <property type="project" value="UniProtKB-EC"/>
</dbReference>
<organism evidence="13 14">
    <name type="scientific">Boothiomyces macroporosus</name>
    <dbReference type="NCBI Taxonomy" id="261099"/>
    <lineage>
        <taxon>Eukaryota</taxon>
        <taxon>Fungi</taxon>
        <taxon>Fungi incertae sedis</taxon>
        <taxon>Chytridiomycota</taxon>
        <taxon>Chytridiomycota incertae sedis</taxon>
        <taxon>Chytridiomycetes</taxon>
        <taxon>Rhizophydiales</taxon>
        <taxon>Terramycetaceae</taxon>
        <taxon>Boothiomyces</taxon>
    </lineage>
</organism>
<gene>
    <name evidence="13" type="ORF">HK103_003996</name>
</gene>
<keyword evidence="14" id="KW-1185">Reference proteome</keyword>
<comment type="catalytic activity">
    <reaction evidence="9">
        <text>tRNA(Arg) + L-arginine + ATP = L-arginyl-tRNA(Arg) + AMP + diphosphate</text>
        <dbReference type="Rhea" id="RHEA:20301"/>
        <dbReference type="Rhea" id="RHEA-COMP:9658"/>
        <dbReference type="Rhea" id="RHEA-COMP:9673"/>
        <dbReference type="ChEBI" id="CHEBI:30616"/>
        <dbReference type="ChEBI" id="CHEBI:32682"/>
        <dbReference type="ChEBI" id="CHEBI:33019"/>
        <dbReference type="ChEBI" id="CHEBI:78442"/>
        <dbReference type="ChEBI" id="CHEBI:78513"/>
        <dbReference type="ChEBI" id="CHEBI:456215"/>
        <dbReference type="EC" id="6.1.1.19"/>
    </reaction>
</comment>
<comment type="caution">
    <text evidence="13">The sequence shown here is derived from an EMBL/GenBank/DDBJ whole genome shotgun (WGS) entry which is preliminary data.</text>
</comment>
<evidence type="ECO:0000313" key="13">
    <source>
        <dbReference type="EMBL" id="KAJ3258178.1"/>
    </source>
</evidence>